<evidence type="ECO:0000259" key="1">
    <source>
        <dbReference type="PROSITE" id="PS50055"/>
    </source>
</evidence>
<feature type="domain" description="Tyrosine-protein phosphatase" evidence="1">
    <location>
        <begin position="1"/>
        <end position="215"/>
    </location>
</feature>
<keyword evidence="3" id="KW-1185">Reference proteome</keyword>
<reference evidence="2 3" key="1">
    <citation type="journal article" date="2018" name="Mol. Genet. Genomics">
        <title>The red deer Cervus elaphus genome CerEla1.0: sequencing, annotating, genes, and chromosomes.</title>
        <authorList>
            <person name="Bana N.A."/>
            <person name="Nyiri A."/>
            <person name="Nagy J."/>
            <person name="Frank K."/>
            <person name="Nagy T."/>
            <person name="Steger V."/>
            <person name="Schiller M."/>
            <person name="Lakatos P."/>
            <person name="Sugar L."/>
            <person name="Horn P."/>
            <person name="Barta E."/>
            <person name="Orosz L."/>
        </authorList>
    </citation>
    <scope>NUCLEOTIDE SEQUENCE [LARGE SCALE GENOMIC DNA]</scope>
    <source>
        <strain evidence="2">Hungarian</strain>
    </source>
</reference>
<dbReference type="EMBL" id="MKHE01000001">
    <property type="protein sequence ID" value="OWK18153.1"/>
    <property type="molecule type" value="Genomic_DNA"/>
</dbReference>
<evidence type="ECO:0000313" key="2">
    <source>
        <dbReference type="EMBL" id="OWK18153.1"/>
    </source>
</evidence>
<sequence>MKYSIPYPNVELLSLNVTDDTSRVKLSVQTHSTDDYINANYLPGYHSKEDFIATQGPLPNTLKDFWRMVWEKNVYAIVMLTKCVEQGRTKCEEYWPSKQAQDYGDITVAMTSEIVLPEWTIRDFTVKYTLTSESHPLRQFHFTSWPDHGVPDTTDLLINFRYLVRDYMKQSPPESPILVHCRFWYLLRSRADQYIFLNQCVLDIIRSQKDSKVDLIYQNTTAMTIYENLAPMTTFGKTNGYIA</sequence>
<dbReference type="OrthoDB" id="10253954at2759"/>
<evidence type="ECO:0000313" key="3">
    <source>
        <dbReference type="Proteomes" id="UP000242450"/>
    </source>
</evidence>
<dbReference type="GO" id="GO:0043235">
    <property type="term" value="C:receptor complex"/>
    <property type="evidence" value="ECO:0007669"/>
    <property type="project" value="TreeGrafter"/>
</dbReference>
<accession>A0A212DIS0</accession>
<dbReference type="SMART" id="SM00404">
    <property type="entry name" value="PTPc_motif"/>
    <property type="match status" value="1"/>
</dbReference>
<dbReference type="InterPro" id="IPR000242">
    <property type="entry name" value="PTP_cat"/>
</dbReference>
<dbReference type="SMART" id="SM00194">
    <property type="entry name" value="PTPc"/>
    <property type="match status" value="1"/>
</dbReference>
<comment type="caution">
    <text evidence="2">The sequence shown here is derived from an EMBL/GenBank/DDBJ whole genome shotgun (WGS) entry which is preliminary data.</text>
</comment>
<dbReference type="PRINTS" id="PR00700">
    <property type="entry name" value="PRTYPHPHTASE"/>
</dbReference>
<dbReference type="InterPro" id="IPR003595">
    <property type="entry name" value="Tyr_Pase_cat"/>
</dbReference>
<dbReference type="PANTHER" id="PTHR46957">
    <property type="entry name" value="CYTOKINE RECEPTOR"/>
    <property type="match status" value="1"/>
</dbReference>
<dbReference type="Proteomes" id="UP000242450">
    <property type="component" value="Chromosome 1"/>
</dbReference>
<dbReference type="InterPro" id="IPR029021">
    <property type="entry name" value="Prot-tyrosine_phosphatase-like"/>
</dbReference>
<proteinExistence type="predicted"/>
<name>A0A212DIS0_CEREH</name>
<protein>
    <recommendedName>
        <fullName evidence="1">Tyrosine-protein phosphatase domain-containing protein</fullName>
    </recommendedName>
</protein>
<dbReference type="Pfam" id="PF00102">
    <property type="entry name" value="Y_phosphatase"/>
    <property type="match status" value="1"/>
</dbReference>
<dbReference type="Gene3D" id="3.90.190.10">
    <property type="entry name" value="Protein tyrosine phosphatase superfamily"/>
    <property type="match status" value="1"/>
</dbReference>
<dbReference type="GO" id="GO:0004725">
    <property type="term" value="F:protein tyrosine phosphatase activity"/>
    <property type="evidence" value="ECO:0007669"/>
    <property type="project" value="InterPro"/>
</dbReference>
<organism evidence="2 3">
    <name type="scientific">Cervus elaphus hippelaphus</name>
    <name type="common">European red deer</name>
    <dbReference type="NCBI Taxonomy" id="46360"/>
    <lineage>
        <taxon>Eukaryota</taxon>
        <taxon>Metazoa</taxon>
        <taxon>Chordata</taxon>
        <taxon>Craniata</taxon>
        <taxon>Vertebrata</taxon>
        <taxon>Euteleostomi</taxon>
        <taxon>Mammalia</taxon>
        <taxon>Eutheria</taxon>
        <taxon>Laurasiatheria</taxon>
        <taxon>Artiodactyla</taxon>
        <taxon>Ruminantia</taxon>
        <taxon>Pecora</taxon>
        <taxon>Cervidae</taxon>
        <taxon>Cervinae</taxon>
        <taxon>Cervus</taxon>
    </lineage>
</organism>
<gene>
    <name evidence="2" type="ORF">Celaphus_00009396</name>
</gene>
<dbReference type="InterPro" id="IPR050713">
    <property type="entry name" value="RTP_Phos/Ushers"/>
</dbReference>
<dbReference type="PANTHER" id="PTHR46957:SF5">
    <property type="entry name" value="PROTEIN-TYROSINE-PHOSPHATASE"/>
    <property type="match status" value="1"/>
</dbReference>
<dbReference type="SUPFAM" id="SSF52799">
    <property type="entry name" value="(Phosphotyrosine protein) phosphatases II"/>
    <property type="match status" value="1"/>
</dbReference>
<dbReference type="PROSITE" id="PS50055">
    <property type="entry name" value="TYR_PHOSPHATASE_PTP"/>
    <property type="match status" value="1"/>
</dbReference>
<dbReference type="AlphaFoldDB" id="A0A212DIS0"/>